<dbReference type="OrthoDB" id="1055148at2759"/>
<feature type="signal peptide" evidence="1">
    <location>
        <begin position="1"/>
        <end position="20"/>
    </location>
</feature>
<protein>
    <submittedName>
        <fullName evidence="2">Uncharacterized protein</fullName>
    </submittedName>
</protein>
<proteinExistence type="predicted"/>
<keyword evidence="3" id="KW-1185">Reference proteome</keyword>
<feature type="chain" id="PRO_5034952222" evidence="1">
    <location>
        <begin position="21"/>
        <end position="85"/>
    </location>
</feature>
<accession>A0A8C9V337</accession>
<evidence type="ECO:0000313" key="2">
    <source>
        <dbReference type="Ensembl" id="ENSSFOP00015016916.2"/>
    </source>
</evidence>
<evidence type="ECO:0000313" key="3">
    <source>
        <dbReference type="Proteomes" id="UP000694397"/>
    </source>
</evidence>
<dbReference type="Ensembl" id="ENSSFOT00015017106.2">
    <property type="protein sequence ID" value="ENSSFOP00015016916.2"/>
    <property type="gene ID" value="ENSSFOG00015010884.2"/>
</dbReference>
<evidence type="ECO:0000256" key="1">
    <source>
        <dbReference type="SAM" id="SignalP"/>
    </source>
</evidence>
<organism evidence="2 3">
    <name type="scientific">Scleropages formosus</name>
    <name type="common">Asian bonytongue</name>
    <name type="synonym">Osteoglossum formosum</name>
    <dbReference type="NCBI Taxonomy" id="113540"/>
    <lineage>
        <taxon>Eukaryota</taxon>
        <taxon>Metazoa</taxon>
        <taxon>Chordata</taxon>
        <taxon>Craniata</taxon>
        <taxon>Vertebrata</taxon>
        <taxon>Euteleostomi</taxon>
        <taxon>Actinopterygii</taxon>
        <taxon>Neopterygii</taxon>
        <taxon>Teleostei</taxon>
        <taxon>Osteoglossocephala</taxon>
        <taxon>Osteoglossomorpha</taxon>
        <taxon>Osteoglossiformes</taxon>
        <taxon>Osteoglossidae</taxon>
        <taxon>Scleropages</taxon>
    </lineage>
</organism>
<sequence length="85" mass="9612">LGAFIVLGVMYFLSTTSKQGKESPGPRSLPLIGNLLQLDLKRPHVSLTPFSPGPWQTQSTHHFPPKRPQRLQTLFTDFPQCNYLH</sequence>
<reference evidence="2" key="2">
    <citation type="submission" date="2025-08" db="UniProtKB">
        <authorList>
            <consortium name="Ensembl"/>
        </authorList>
    </citation>
    <scope>IDENTIFICATION</scope>
</reference>
<dbReference type="Proteomes" id="UP000694397">
    <property type="component" value="Chromosome 3"/>
</dbReference>
<reference evidence="2 3" key="1">
    <citation type="submission" date="2019-04" db="EMBL/GenBank/DDBJ databases">
        <authorList>
            <consortium name="Wellcome Sanger Institute Data Sharing"/>
        </authorList>
    </citation>
    <scope>NUCLEOTIDE SEQUENCE [LARGE SCALE GENOMIC DNA]</scope>
</reference>
<reference evidence="2" key="3">
    <citation type="submission" date="2025-09" db="UniProtKB">
        <authorList>
            <consortium name="Ensembl"/>
        </authorList>
    </citation>
    <scope>IDENTIFICATION</scope>
</reference>
<name>A0A8C9V337_SCLFO</name>
<dbReference type="AlphaFoldDB" id="A0A8C9V337"/>
<keyword evidence="1" id="KW-0732">Signal</keyword>